<dbReference type="Proteomes" id="UP000224563">
    <property type="component" value="Unassembled WGS sequence"/>
</dbReference>
<reference evidence="1 2" key="2">
    <citation type="submission" date="2017-10" db="EMBL/GenBank/DDBJ databases">
        <authorList>
            <person name="Banno H."/>
            <person name="Chua N.-H."/>
        </authorList>
    </citation>
    <scope>NUCLEOTIDE SEQUENCE [LARGE SCALE GENOMIC DNA]</scope>
    <source>
        <strain evidence="1 2">JK623</strain>
    </source>
</reference>
<reference evidence="1 2" key="1">
    <citation type="submission" date="2017-10" db="EMBL/GenBank/DDBJ databases">
        <title>Resolving the taxonomy of Roseburia spp., Eubacterium rectale and Agathobacter spp. through phylogenomic analysis.</title>
        <authorList>
            <person name="Sheridan P.O."/>
            <person name="Walker A.W."/>
            <person name="Duncan S.H."/>
            <person name="Scott K.P."/>
            <person name="Toole P.W.O."/>
            <person name="Luis P."/>
            <person name="Flint H.J."/>
        </authorList>
    </citation>
    <scope>NUCLEOTIDE SEQUENCE [LARGE SCALE GENOMIC DNA]</scope>
    <source>
        <strain evidence="1 2">JK623</strain>
    </source>
</reference>
<keyword evidence="2" id="KW-1185">Reference proteome</keyword>
<dbReference type="AlphaFoldDB" id="A0A2G3E4Y3"/>
<proteinExistence type="predicted"/>
<gene>
    <name evidence="1" type="ORF">CSX02_03345</name>
</gene>
<dbReference type="EMBL" id="PDYG01000011">
    <property type="protein sequence ID" value="PHU38328.1"/>
    <property type="molecule type" value="Genomic_DNA"/>
</dbReference>
<sequence>MTRGKIIYIDREGKIFSSVEFNGDMYPGGNADRILEMFEAGFFSNYGNYESFVIRFNKSHYGYEEELIHSIACKEERVIDVTENRTDYLYIINNSDCEWVIKDKNGASFLDNRTLGIIRFQQVEKMIHRVLHENAKEFSANISKEEFVDIMSRLREASDLVDKVDELFRKSRDNVECDFCNGAGLQISHESSVVFLLRKLLKDDVEDIDYFIYELDYGRKYEPGMITDENDHDIDFSSAEKLYDYLIGEVK</sequence>
<dbReference type="RefSeq" id="WP_099385640.1">
    <property type="nucleotide sequence ID" value="NZ_JANSWH010000081.1"/>
</dbReference>
<evidence type="ECO:0000313" key="1">
    <source>
        <dbReference type="EMBL" id="PHU38328.1"/>
    </source>
</evidence>
<comment type="caution">
    <text evidence="1">The sequence shown here is derived from an EMBL/GenBank/DDBJ whole genome shotgun (WGS) entry which is preliminary data.</text>
</comment>
<protein>
    <submittedName>
        <fullName evidence="1">Uncharacterized protein</fullName>
    </submittedName>
</protein>
<organism evidence="1 2">
    <name type="scientific">Agathobacter ruminis</name>
    <dbReference type="NCBI Taxonomy" id="1712665"/>
    <lineage>
        <taxon>Bacteria</taxon>
        <taxon>Bacillati</taxon>
        <taxon>Bacillota</taxon>
        <taxon>Clostridia</taxon>
        <taxon>Lachnospirales</taxon>
        <taxon>Lachnospiraceae</taxon>
        <taxon>Agathobacter</taxon>
    </lineage>
</organism>
<name>A0A2G3E4Y3_9FIRM</name>
<accession>A0A2G3E4Y3</accession>
<evidence type="ECO:0000313" key="2">
    <source>
        <dbReference type="Proteomes" id="UP000224563"/>
    </source>
</evidence>